<comment type="caution">
    <text evidence="1">The sequence shown here is derived from an EMBL/GenBank/DDBJ whole genome shotgun (WGS) entry which is preliminary data.</text>
</comment>
<proteinExistence type="predicted"/>
<dbReference type="AlphaFoldDB" id="A0A1V4HDJ8"/>
<dbReference type="OrthoDB" id="2971377at2"/>
<accession>A0A1V4HDJ8</accession>
<name>A0A1V4HDJ8_9BACL</name>
<dbReference type="RefSeq" id="WP_079416930.1">
    <property type="nucleotide sequence ID" value="NZ_MBTG01000030.1"/>
</dbReference>
<evidence type="ECO:0000313" key="2">
    <source>
        <dbReference type="Proteomes" id="UP000190626"/>
    </source>
</evidence>
<evidence type="ECO:0000313" key="1">
    <source>
        <dbReference type="EMBL" id="OPH51295.1"/>
    </source>
</evidence>
<dbReference type="EMBL" id="MBTG01000030">
    <property type="protein sequence ID" value="OPH51295.1"/>
    <property type="molecule type" value="Genomic_DNA"/>
</dbReference>
<organism evidence="1 2">
    <name type="scientific">Paenibacillus ferrarius</name>
    <dbReference type="NCBI Taxonomy" id="1469647"/>
    <lineage>
        <taxon>Bacteria</taxon>
        <taxon>Bacillati</taxon>
        <taxon>Bacillota</taxon>
        <taxon>Bacilli</taxon>
        <taxon>Bacillales</taxon>
        <taxon>Paenibacillaceae</taxon>
        <taxon>Paenibacillus</taxon>
    </lineage>
</organism>
<sequence>MSNNDKLTVNQAELVSEWARVLPTTLQPTDQARVWADEADSNALWVHIMAAGHTGYTIDFKVTYVDDREIKVELTDVQQGTKHIDERGDVVQNLIDDYIRHIHECAQALQKVTHA</sequence>
<keyword evidence="2" id="KW-1185">Reference proteome</keyword>
<gene>
    <name evidence="1" type="ORF">BC351_34560</name>
</gene>
<protein>
    <submittedName>
        <fullName evidence="1">Uncharacterized protein</fullName>
    </submittedName>
</protein>
<reference evidence="2" key="1">
    <citation type="submission" date="2016-07" db="EMBL/GenBank/DDBJ databases">
        <authorList>
            <person name="Florea S."/>
            <person name="Webb J.S."/>
            <person name="Jaromczyk J."/>
            <person name="Schardl C.L."/>
        </authorList>
    </citation>
    <scope>NUCLEOTIDE SEQUENCE [LARGE SCALE GENOMIC DNA]</scope>
    <source>
        <strain evidence="2">CY1</strain>
    </source>
</reference>
<dbReference type="STRING" id="1469647.BC351_34560"/>
<dbReference type="Proteomes" id="UP000190626">
    <property type="component" value="Unassembled WGS sequence"/>
</dbReference>